<dbReference type="Proteomes" id="UP001159363">
    <property type="component" value="Chromosome 7"/>
</dbReference>
<proteinExistence type="predicted"/>
<organism evidence="1 2">
    <name type="scientific">Dryococelus australis</name>
    <dbReference type="NCBI Taxonomy" id="614101"/>
    <lineage>
        <taxon>Eukaryota</taxon>
        <taxon>Metazoa</taxon>
        <taxon>Ecdysozoa</taxon>
        <taxon>Arthropoda</taxon>
        <taxon>Hexapoda</taxon>
        <taxon>Insecta</taxon>
        <taxon>Pterygota</taxon>
        <taxon>Neoptera</taxon>
        <taxon>Polyneoptera</taxon>
        <taxon>Phasmatodea</taxon>
        <taxon>Verophasmatodea</taxon>
        <taxon>Anareolatae</taxon>
        <taxon>Phasmatidae</taxon>
        <taxon>Eurycanthinae</taxon>
        <taxon>Dryococelus</taxon>
    </lineage>
</organism>
<name>A0ABQ9GXN2_9NEOP</name>
<reference evidence="1 2" key="1">
    <citation type="submission" date="2023-02" db="EMBL/GenBank/DDBJ databases">
        <title>LHISI_Scaffold_Assembly.</title>
        <authorList>
            <person name="Stuart O.P."/>
            <person name="Cleave R."/>
            <person name="Magrath M.J.L."/>
            <person name="Mikheyev A.S."/>
        </authorList>
    </citation>
    <scope>NUCLEOTIDE SEQUENCE [LARGE SCALE GENOMIC DNA]</scope>
    <source>
        <strain evidence="1">Daus_M_001</strain>
        <tissue evidence="1">Leg muscle</tissue>
    </source>
</reference>
<dbReference type="EMBL" id="JARBHB010000008">
    <property type="protein sequence ID" value="KAJ8876804.1"/>
    <property type="molecule type" value="Genomic_DNA"/>
</dbReference>
<keyword evidence="2" id="KW-1185">Reference proteome</keyword>
<evidence type="ECO:0000313" key="1">
    <source>
        <dbReference type="EMBL" id="KAJ8876804.1"/>
    </source>
</evidence>
<accession>A0ABQ9GXN2</accession>
<evidence type="ECO:0000313" key="2">
    <source>
        <dbReference type="Proteomes" id="UP001159363"/>
    </source>
</evidence>
<gene>
    <name evidence="1" type="ORF">PR048_021251</name>
</gene>
<comment type="caution">
    <text evidence="1">The sequence shown here is derived from an EMBL/GenBank/DDBJ whole genome shotgun (WGS) entry which is preliminary data.</text>
</comment>
<protein>
    <submittedName>
        <fullName evidence="1">Uncharacterized protein</fullName>
    </submittedName>
</protein>
<sequence>MLRKYQRQPGSRRYGDYSKDKINLCLEAELAFASRVDKFCEYGLPVDEQDLRYVVKIYVTSDGKAITVFQINLTASNWMKSFLQRHPQLSFRFASNIKRIRAAVLKRS</sequence>